<dbReference type="EnsemblMetazoa" id="GPAI031128-RA">
    <property type="protein sequence ID" value="GPAI031128-PA"/>
    <property type="gene ID" value="GPAI031128"/>
</dbReference>
<accession>A0A1B0A0Z7</accession>
<reference evidence="2" key="2">
    <citation type="submission" date="2020-05" db="UniProtKB">
        <authorList>
            <consortium name="EnsemblMetazoa"/>
        </authorList>
    </citation>
    <scope>IDENTIFICATION</scope>
    <source>
        <strain evidence="2">IAEA</strain>
    </source>
</reference>
<keyword evidence="3" id="KW-1185">Reference proteome</keyword>
<reference evidence="3" key="1">
    <citation type="submission" date="2014-03" db="EMBL/GenBank/DDBJ databases">
        <authorList>
            <person name="Aksoy S."/>
            <person name="Warren W."/>
            <person name="Wilson R.K."/>
        </authorList>
    </citation>
    <scope>NUCLEOTIDE SEQUENCE [LARGE SCALE GENOMIC DNA]</scope>
    <source>
        <strain evidence="3">IAEA</strain>
    </source>
</reference>
<sequence>MTYGFWEVLISSLEFNKLTMKTVPGDPFKAKKKLFLFSSINMQFYLLIFYLMVHLKAFYSGILRLAPITRVNRLCWSLTRQQKYFTSAEVRFGINSKRAKNIGAKFRIVPKLGDLLVYSTALSFHSSLRKSFAKSFMLAQLQRLPRSSTLSMAISKGKGGSEIYIVM</sequence>
<organism evidence="2 3">
    <name type="scientific">Glossina pallidipes</name>
    <name type="common">Tsetse fly</name>
    <dbReference type="NCBI Taxonomy" id="7398"/>
    <lineage>
        <taxon>Eukaryota</taxon>
        <taxon>Metazoa</taxon>
        <taxon>Ecdysozoa</taxon>
        <taxon>Arthropoda</taxon>
        <taxon>Hexapoda</taxon>
        <taxon>Insecta</taxon>
        <taxon>Pterygota</taxon>
        <taxon>Neoptera</taxon>
        <taxon>Endopterygota</taxon>
        <taxon>Diptera</taxon>
        <taxon>Brachycera</taxon>
        <taxon>Muscomorpha</taxon>
        <taxon>Hippoboscoidea</taxon>
        <taxon>Glossinidae</taxon>
        <taxon>Glossina</taxon>
    </lineage>
</organism>
<keyword evidence="1" id="KW-0472">Membrane</keyword>
<dbReference type="Proteomes" id="UP000092445">
    <property type="component" value="Unassembled WGS sequence"/>
</dbReference>
<keyword evidence="1" id="KW-0812">Transmembrane</keyword>
<dbReference type="AlphaFoldDB" id="A0A1B0A0Z7"/>
<dbReference type="VEuPathDB" id="VectorBase:GPAI031128"/>
<name>A0A1B0A0Z7_GLOPL</name>
<evidence type="ECO:0000313" key="3">
    <source>
        <dbReference type="Proteomes" id="UP000092445"/>
    </source>
</evidence>
<keyword evidence="1" id="KW-1133">Transmembrane helix</keyword>
<feature type="transmembrane region" description="Helical" evidence="1">
    <location>
        <begin position="34"/>
        <end position="53"/>
    </location>
</feature>
<proteinExistence type="predicted"/>
<protein>
    <submittedName>
        <fullName evidence="2">Uncharacterized protein</fullName>
    </submittedName>
</protein>
<evidence type="ECO:0000256" key="1">
    <source>
        <dbReference type="SAM" id="Phobius"/>
    </source>
</evidence>
<evidence type="ECO:0000313" key="2">
    <source>
        <dbReference type="EnsemblMetazoa" id="GPAI031128-PA"/>
    </source>
</evidence>